<gene>
    <name evidence="2" type="ordered locus">wcw_1804</name>
</gene>
<accession>D6YSU8</accession>
<reference evidence="2 3" key="1">
    <citation type="journal article" date="2010" name="PLoS ONE">
        <title>The Waddlia genome: a window into chlamydial biology.</title>
        <authorList>
            <person name="Bertelli C."/>
            <person name="Collyn F."/>
            <person name="Croxatto A."/>
            <person name="Ruckert C."/>
            <person name="Polkinghorne A."/>
            <person name="Kebbi-Beghdadi C."/>
            <person name="Goesmann A."/>
            <person name="Vaughan L."/>
            <person name="Greub G."/>
        </authorList>
    </citation>
    <scope>NUCLEOTIDE SEQUENCE [LARGE SCALE GENOMIC DNA]</scope>
    <source>
        <strain evidence="3">ATCC VR-1470 / WSU 86-1044</strain>
    </source>
</reference>
<dbReference type="RefSeq" id="WP_013182845.1">
    <property type="nucleotide sequence ID" value="NC_014225.1"/>
</dbReference>
<dbReference type="Gene3D" id="3.40.50.2000">
    <property type="entry name" value="Glycogen Phosphorylase B"/>
    <property type="match status" value="2"/>
</dbReference>
<keyword evidence="3" id="KW-1185">Reference proteome</keyword>
<protein>
    <recommendedName>
        <fullName evidence="1">Glycosyltransferase subfamily 4-like N-terminal domain-containing protein</fullName>
    </recommendedName>
</protein>
<feature type="domain" description="Glycosyltransferase subfamily 4-like N-terminal" evidence="1">
    <location>
        <begin position="24"/>
        <end position="220"/>
    </location>
</feature>
<dbReference type="InterPro" id="IPR028098">
    <property type="entry name" value="Glyco_trans_4-like_N"/>
</dbReference>
<dbReference type="GO" id="GO:0016757">
    <property type="term" value="F:glycosyltransferase activity"/>
    <property type="evidence" value="ECO:0007669"/>
    <property type="project" value="UniProtKB-ARBA"/>
</dbReference>
<proteinExistence type="predicted"/>
<dbReference type="CAZy" id="GT4">
    <property type="family name" value="Glycosyltransferase Family 4"/>
</dbReference>
<evidence type="ECO:0000313" key="3">
    <source>
        <dbReference type="Proteomes" id="UP000001505"/>
    </source>
</evidence>
<dbReference type="STRING" id="716544.wcw_1804"/>
<name>D6YSU8_WADCW</name>
<dbReference type="Pfam" id="PF13439">
    <property type="entry name" value="Glyco_transf_4"/>
    <property type="match status" value="1"/>
</dbReference>
<sequence>MKILIISTYFPPQNSIASLRPYSWAKYWTKEGHTVTVLTTQKQENPQVMLHLPNPGYEAIEIPLPTLLLKVKNRHKNSQSSSFSGKILQSLRENTGIFKTCRMPDLTDLWVRPACAAACEKGPWDLVISTAGPYTTHLVAHRLKKKKLAKRWVADYRDAWSHNHIYPGLFPFNIIEKRMESYLLKQADLVTTVSNPLAKDLKNRFELDKVEVVANGLDVEDLDHIPKDPIFINDGKFRIAYTGSIYKGKQDPSPLFQSIKSLSENPQTKNLLDNLEVIFAGPNQEHLEKQIRQMEISTWVKSIGFISREDSLRMQRDAHALLFLPWNDTKKDGILTGKIFEYLFSKTPIICIGKKQLEASQLLALEAKAGQCLYEVDEISTYLLEQLKEVKKEMPATNFTFLRQYTRESLAKQLIGLIESYVI</sequence>
<dbReference type="Proteomes" id="UP000001505">
    <property type="component" value="Chromosome"/>
</dbReference>
<evidence type="ECO:0000259" key="1">
    <source>
        <dbReference type="Pfam" id="PF13439"/>
    </source>
</evidence>
<dbReference type="HOGENOM" id="CLU_032377_1_0_0"/>
<dbReference type="SUPFAM" id="SSF53756">
    <property type="entry name" value="UDP-Glycosyltransferase/glycogen phosphorylase"/>
    <property type="match status" value="1"/>
</dbReference>
<dbReference type="AlphaFoldDB" id="D6YSU8"/>
<dbReference type="KEGG" id="wch:wcw_1804"/>
<dbReference type="EMBL" id="CP001928">
    <property type="protein sequence ID" value="ADI39143.1"/>
    <property type="molecule type" value="Genomic_DNA"/>
</dbReference>
<dbReference type="eggNOG" id="COG0438">
    <property type="taxonomic scope" value="Bacteria"/>
</dbReference>
<organism evidence="2 3">
    <name type="scientific">Waddlia chondrophila (strain ATCC VR-1470 / WSU 86-1044)</name>
    <dbReference type="NCBI Taxonomy" id="716544"/>
    <lineage>
        <taxon>Bacteria</taxon>
        <taxon>Pseudomonadati</taxon>
        <taxon>Chlamydiota</taxon>
        <taxon>Chlamydiia</taxon>
        <taxon>Parachlamydiales</taxon>
        <taxon>Waddliaceae</taxon>
        <taxon>Waddlia</taxon>
    </lineage>
</organism>
<evidence type="ECO:0000313" key="2">
    <source>
        <dbReference type="EMBL" id="ADI39143.1"/>
    </source>
</evidence>
<dbReference type="OrthoDB" id="9794575at2"/>